<dbReference type="InParanoid" id="Q2GNG5"/>
<gene>
    <name evidence="1" type="ORF">CHGG_10489</name>
</gene>
<accession>Q2GNG5</accession>
<name>Q2GNG5_CHAGB</name>
<protein>
    <submittedName>
        <fullName evidence="1">Uncharacterized protein</fullName>
    </submittedName>
</protein>
<dbReference type="GeneID" id="4396921"/>
<keyword evidence="2" id="KW-1185">Reference proteome</keyword>
<dbReference type="EMBL" id="CH408035">
    <property type="protein sequence ID" value="EAQ84085.1"/>
    <property type="molecule type" value="Genomic_DNA"/>
</dbReference>
<evidence type="ECO:0000313" key="1">
    <source>
        <dbReference type="EMBL" id="EAQ84085.1"/>
    </source>
</evidence>
<sequence length="92" mass="9811">MAVHPKYPNPRIRVMASAEPPSFIHLDRCGPKAEGKQPGAFDKNCCLAAEISQSAPCTTRRCGLRVSPAECVETENCTTGQNCDAECQASAS</sequence>
<dbReference type="AlphaFoldDB" id="Q2GNG5"/>
<reference evidence="2" key="1">
    <citation type="journal article" date="2015" name="Genome Announc.">
        <title>Draft genome sequence of the cellulolytic fungus Chaetomium globosum.</title>
        <authorList>
            <person name="Cuomo C.A."/>
            <person name="Untereiner W.A."/>
            <person name="Ma L.-J."/>
            <person name="Grabherr M."/>
            <person name="Birren B.W."/>
        </authorList>
    </citation>
    <scope>NUCLEOTIDE SEQUENCE [LARGE SCALE GENOMIC DNA]</scope>
    <source>
        <strain evidence="2">ATCC 6205 / CBS 148.51 / DSM 1962 / NBRC 6347 / NRRL 1970</strain>
    </source>
</reference>
<dbReference type="Proteomes" id="UP000001056">
    <property type="component" value="Unassembled WGS sequence"/>
</dbReference>
<dbReference type="RefSeq" id="XP_001228416.1">
    <property type="nucleotide sequence ID" value="XM_001228415.1"/>
</dbReference>
<dbReference type="VEuPathDB" id="FungiDB:CHGG_10489"/>
<organism evidence="1 2">
    <name type="scientific">Chaetomium globosum (strain ATCC 6205 / CBS 148.51 / DSM 1962 / NBRC 6347 / NRRL 1970)</name>
    <name type="common">Soil fungus</name>
    <dbReference type="NCBI Taxonomy" id="306901"/>
    <lineage>
        <taxon>Eukaryota</taxon>
        <taxon>Fungi</taxon>
        <taxon>Dikarya</taxon>
        <taxon>Ascomycota</taxon>
        <taxon>Pezizomycotina</taxon>
        <taxon>Sordariomycetes</taxon>
        <taxon>Sordariomycetidae</taxon>
        <taxon>Sordariales</taxon>
        <taxon>Chaetomiaceae</taxon>
        <taxon>Chaetomium</taxon>
    </lineage>
</organism>
<evidence type="ECO:0000313" key="2">
    <source>
        <dbReference type="Proteomes" id="UP000001056"/>
    </source>
</evidence>
<dbReference type="HOGENOM" id="CLU_2413069_0_0_1"/>
<proteinExistence type="predicted"/>